<dbReference type="PANTHER" id="PTHR43783:SF1">
    <property type="entry name" value="UDP-N-ACETYLGLUCOSAMINE 1-CARBOXYVINYLTRANSFERASE"/>
    <property type="match status" value="1"/>
</dbReference>
<dbReference type="EC" id="2.5.1.7" evidence="12"/>
<dbReference type="Pfam" id="PF00275">
    <property type="entry name" value="EPSP_synthase"/>
    <property type="match status" value="1"/>
</dbReference>
<evidence type="ECO:0000256" key="5">
    <source>
        <dbReference type="ARBA" id="ARBA00022679"/>
    </source>
</evidence>
<dbReference type="GO" id="GO:0019277">
    <property type="term" value="P:UDP-N-acetylgalactosamine biosynthetic process"/>
    <property type="evidence" value="ECO:0007669"/>
    <property type="project" value="InterPro"/>
</dbReference>
<evidence type="ECO:0000256" key="9">
    <source>
        <dbReference type="ARBA" id="ARBA00023316"/>
    </source>
</evidence>
<dbReference type="HAMAP" id="MF_00111">
    <property type="entry name" value="MurA"/>
    <property type="match status" value="1"/>
</dbReference>
<feature type="binding site" evidence="12">
    <location>
        <position position="112"/>
    </location>
    <ligand>
        <name>UDP-N-acetyl-alpha-D-glucosamine</name>
        <dbReference type="ChEBI" id="CHEBI:57705"/>
    </ligand>
</feature>
<feature type="binding site" evidence="12">
    <location>
        <position position="325"/>
    </location>
    <ligand>
        <name>UDP-N-acetyl-alpha-D-glucosamine</name>
        <dbReference type="ChEBI" id="CHEBI:57705"/>
    </ligand>
</feature>
<comment type="caution">
    <text evidence="14">The sequence shown here is derived from an EMBL/GenBank/DDBJ whole genome shotgun (WGS) entry which is preliminary data.</text>
</comment>
<evidence type="ECO:0000256" key="6">
    <source>
        <dbReference type="ARBA" id="ARBA00022960"/>
    </source>
</evidence>
<dbReference type="Proteomes" id="UP000026941">
    <property type="component" value="Unassembled WGS sequence"/>
</dbReference>
<dbReference type="Gene3D" id="3.65.10.10">
    <property type="entry name" value="Enolpyruvate transferase domain"/>
    <property type="match status" value="2"/>
</dbReference>
<evidence type="ECO:0000256" key="1">
    <source>
        <dbReference type="ARBA" id="ARBA00004496"/>
    </source>
</evidence>
<evidence type="ECO:0000256" key="7">
    <source>
        <dbReference type="ARBA" id="ARBA00022984"/>
    </source>
</evidence>
<name>A0AA87QCS9_RHIRH</name>
<dbReference type="GO" id="GO:0005737">
    <property type="term" value="C:cytoplasm"/>
    <property type="evidence" value="ECO:0007669"/>
    <property type="project" value="UniProtKB-SubCell"/>
</dbReference>
<keyword evidence="5 12" id="KW-0808">Transferase</keyword>
<proteinExistence type="inferred from homology"/>
<comment type="pathway">
    <text evidence="2 12">Cell wall biogenesis; peptidoglycan biosynthesis.</text>
</comment>
<evidence type="ECO:0000256" key="12">
    <source>
        <dbReference type="HAMAP-Rule" id="MF_00111"/>
    </source>
</evidence>
<dbReference type="InterPro" id="IPR005750">
    <property type="entry name" value="UDP_GlcNAc_COvinyl_MurA"/>
</dbReference>
<dbReference type="GO" id="GO:0051301">
    <property type="term" value="P:cell division"/>
    <property type="evidence" value="ECO:0007669"/>
    <property type="project" value="UniProtKB-KW"/>
</dbReference>
<dbReference type="InterPro" id="IPR013792">
    <property type="entry name" value="RNA3'P_cycl/enolpyr_Trfase_a/b"/>
</dbReference>
<reference evidence="14 15" key="1">
    <citation type="submission" date="2014-05" db="EMBL/GenBank/DDBJ databases">
        <title>Whole genome shotgun sequence of Rhizobium rhizogenes NBRC 13257.</title>
        <authorList>
            <person name="Katano-Makiyama Y."/>
            <person name="Hosoyama A."/>
            <person name="Hashimoto M."/>
            <person name="Hosoyama Y."/>
            <person name="Noguchi M."/>
            <person name="Tsuchikane K."/>
            <person name="Kimura A."/>
            <person name="Ohji S."/>
            <person name="Ichikawa N."/>
            <person name="Yamazoe A."/>
            <person name="Fujita N."/>
        </authorList>
    </citation>
    <scope>NUCLEOTIDE SEQUENCE [LARGE SCALE GENOMIC DNA]</scope>
    <source>
        <strain evidence="14 15">NBRC 13257</strain>
    </source>
</reference>
<dbReference type="PANTHER" id="PTHR43783">
    <property type="entry name" value="UDP-N-ACETYLGLUCOSAMINE 1-CARBOXYVINYLTRANSFERASE"/>
    <property type="match status" value="1"/>
</dbReference>
<feature type="binding site" evidence="12">
    <location>
        <begin position="42"/>
        <end position="43"/>
    </location>
    <ligand>
        <name>phosphoenolpyruvate</name>
        <dbReference type="ChEBI" id="CHEBI:58702"/>
    </ligand>
</feature>
<comment type="catalytic activity">
    <reaction evidence="11 12">
        <text>phosphoenolpyruvate + UDP-N-acetyl-alpha-D-glucosamine = UDP-N-acetyl-3-O-(1-carboxyvinyl)-alpha-D-glucosamine + phosphate</text>
        <dbReference type="Rhea" id="RHEA:18681"/>
        <dbReference type="ChEBI" id="CHEBI:43474"/>
        <dbReference type="ChEBI" id="CHEBI:57705"/>
        <dbReference type="ChEBI" id="CHEBI:58702"/>
        <dbReference type="ChEBI" id="CHEBI:68483"/>
        <dbReference type="EC" id="2.5.1.7"/>
    </reaction>
</comment>
<keyword evidence="6 12" id="KW-0133">Cell shape</keyword>
<keyword evidence="3 12" id="KW-0963">Cytoplasm</keyword>
<keyword evidence="7 12" id="KW-0573">Peptidoglycan synthesis</keyword>
<dbReference type="GO" id="GO:0071555">
    <property type="term" value="P:cell wall organization"/>
    <property type="evidence" value="ECO:0007669"/>
    <property type="project" value="UniProtKB-KW"/>
</dbReference>
<dbReference type="InterPro" id="IPR036968">
    <property type="entry name" value="Enolpyruvate_Tfrase_sf"/>
</dbReference>
<keyword evidence="9 12" id="KW-0961">Cell wall biogenesis/degradation</keyword>
<dbReference type="SUPFAM" id="SSF55205">
    <property type="entry name" value="EPT/RTPC-like"/>
    <property type="match status" value="1"/>
</dbReference>
<dbReference type="InterPro" id="IPR001986">
    <property type="entry name" value="Enolpyruvate_Tfrase_dom"/>
</dbReference>
<feature type="modified residue" description="2-(S-cysteinyl)pyruvic acid O-phosphothioketal" evidence="12">
    <location>
        <position position="136"/>
    </location>
</feature>
<organism evidence="14 15">
    <name type="scientific">Rhizobium rhizogenes NBRC 13257</name>
    <dbReference type="NCBI Taxonomy" id="1220581"/>
    <lineage>
        <taxon>Bacteria</taxon>
        <taxon>Pseudomonadati</taxon>
        <taxon>Pseudomonadota</taxon>
        <taxon>Alphaproteobacteria</taxon>
        <taxon>Hyphomicrobiales</taxon>
        <taxon>Rhizobiaceae</taxon>
        <taxon>Rhizobium/Agrobacterium group</taxon>
        <taxon>Rhizobium</taxon>
    </lineage>
</organism>
<dbReference type="AlphaFoldDB" id="A0AA87QCS9"/>
<evidence type="ECO:0000256" key="2">
    <source>
        <dbReference type="ARBA" id="ARBA00004752"/>
    </source>
</evidence>
<comment type="caution">
    <text evidence="12">Lacks conserved residue(s) required for the propagation of feature annotation.</text>
</comment>
<evidence type="ECO:0000259" key="13">
    <source>
        <dbReference type="Pfam" id="PF00275"/>
    </source>
</evidence>
<evidence type="ECO:0000256" key="3">
    <source>
        <dbReference type="ARBA" id="ARBA00022490"/>
    </source>
</evidence>
<evidence type="ECO:0000256" key="8">
    <source>
        <dbReference type="ARBA" id="ARBA00023306"/>
    </source>
</evidence>
<protein>
    <recommendedName>
        <fullName evidence="12">UDP-N-acetylglucosamine 1-carboxyvinyltransferase</fullName>
        <ecNumber evidence="12">2.5.1.7</ecNumber>
    </recommendedName>
    <alternativeName>
        <fullName evidence="12">Enoylpyruvate transferase</fullName>
    </alternativeName>
    <alternativeName>
        <fullName evidence="12">UDP-N-acetylglucosamine enolpyruvyl transferase</fullName>
        <shortName evidence="12">EPT</shortName>
    </alternativeName>
</protein>
<comment type="function">
    <text evidence="12">Cell wall formation. Adds enolpyruvyl to UDP-N-acetylglucosamine.</text>
</comment>
<evidence type="ECO:0000256" key="11">
    <source>
        <dbReference type="ARBA" id="ARBA00047527"/>
    </source>
</evidence>
<comment type="subcellular location">
    <subcellularLocation>
        <location evidence="1 12">Cytoplasm</location>
    </subcellularLocation>
</comment>
<accession>A0AA87QCS9</accession>
<feature type="domain" description="Enolpyruvate transferase" evidence="13">
    <location>
        <begin position="27"/>
        <end position="426"/>
    </location>
</feature>
<evidence type="ECO:0000256" key="4">
    <source>
        <dbReference type="ARBA" id="ARBA00022618"/>
    </source>
</evidence>
<gene>
    <name evidence="12 14" type="primary">murA</name>
    <name evidence="14" type="ORF">RRH01S_05_01550</name>
</gene>
<feature type="active site" description="Proton donor" evidence="12">
    <location>
        <position position="136"/>
    </location>
</feature>
<keyword evidence="4 12" id="KW-0132">Cell division</keyword>
<dbReference type="NCBIfam" id="TIGR01072">
    <property type="entry name" value="murA"/>
    <property type="match status" value="1"/>
</dbReference>
<feature type="binding site" evidence="12">
    <location>
        <position position="347"/>
    </location>
    <ligand>
        <name>UDP-N-acetyl-alpha-D-glucosamine</name>
        <dbReference type="ChEBI" id="CHEBI:57705"/>
    </ligand>
</feature>
<evidence type="ECO:0000313" key="15">
    <source>
        <dbReference type="Proteomes" id="UP000026941"/>
    </source>
</evidence>
<dbReference type="EMBL" id="BAYX01000005">
    <property type="protein sequence ID" value="GAJ93083.1"/>
    <property type="molecule type" value="Genomic_DNA"/>
</dbReference>
<keyword evidence="12" id="KW-0670">Pyruvate</keyword>
<evidence type="ECO:0000256" key="10">
    <source>
        <dbReference type="ARBA" id="ARBA00038367"/>
    </source>
</evidence>
<evidence type="ECO:0000313" key="14">
    <source>
        <dbReference type="EMBL" id="GAJ93083.1"/>
    </source>
</evidence>
<dbReference type="GO" id="GO:0009252">
    <property type="term" value="P:peptidoglycan biosynthetic process"/>
    <property type="evidence" value="ECO:0007669"/>
    <property type="project" value="UniProtKB-UniRule"/>
</dbReference>
<dbReference type="CDD" id="cd01555">
    <property type="entry name" value="UdpNAET"/>
    <property type="match status" value="1"/>
</dbReference>
<dbReference type="NCBIfam" id="NF006873">
    <property type="entry name" value="PRK09369.1"/>
    <property type="match status" value="1"/>
</dbReference>
<dbReference type="GO" id="GO:0008360">
    <property type="term" value="P:regulation of cell shape"/>
    <property type="evidence" value="ECO:0007669"/>
    <property type="project" value="UniProtKB-KW"/>
</dbReference>
<comment type="similarity">
    <text evidence="10 12">Belongs to the EPSP synthase family. MurA subfamily.</text>
</comment>
<dbReference type="InterPro" id="IPR050068">
    <property type="entry name" value="MurA_subfamily"/>
</dbReference>
<dbReference type="GO" id="GO:0008760">
    <property type="term" value="F:UDP-N-acetylglucosamine 1-carboxyvinyltransferase activity"/>
    <property type="evidence" value="ECO:0007669"/>
    <property type="project" value="UniProtKB-UniRule"/>
</dbReference>
<keyword evidence="8 12" id="KW-0131">Cell cycle</keyword>
<sequence>MRVGRTIVGSFAPFFGGFHIMDRLRISGGRRLQGAVTIAGAKNAALPQIAAALLSPHPLELTNLPAVTDVENMLGVISLHGAIVTRSAHGTTIDASAIVSKETSYDTVRRMRATVLVLAPLLARFGHARVSLPGGCAIGARPVDMHIKALATLGADIAIENGLIVASAPKGLKGARIVLSSPSVGATETAMMAACAAKGETEILNAAREPEVADLAACLSAMGAKIEGAGTHRILIDGDTSWRPAKHHSIPDRIEAGTYAVAAAITGGQLELIHARLENLASVVQMLEAMGVSIWPSDRGLVVSRDGPLRGADITTEPYPGFPTDLQAQFMALACCAEGASLFRETVFENRFMHVPELIRLGANIKLQGTTALVRGGTPLRGAQVMATDLRASVSLVLAALVSEGETIVNRVYHLDRGYEQLDRKLRLCGADIERLTS</sequence>